<dbReference type="EMBL" id="LN853951">
    <property type="protein sequence ID" value="CRY97165.1"/>
    <property type="molecule type" value="Genomic_DNA"/>
</dbReference>
<sequence length="165" mass="18367">MARPTEWRRTFQSFVDGEQRQAHATRGPAIFAGETVGRIHVHYQGSTFPAVTLAPYANEVMMGVWLQNNLSSDPDLDPVDDASSEEWMWWEGAGWANQVFGYRPSDDQEVEVDTFPTDGGYRDIKAQRKCIADGSVWIATAGDPAGGNQTNHYLQYAMSVLVILP</sequence>
<dbReference type="AlphaFoldDB" id="A0A0H5Q6Z3"/>
<proteinExistence type="predicted"/>
<reference evidence="1" key="1">
    <citation type="submission" date="2015-06" db="EMBL/GenBank/DDBJ databases">
        <authorList>
            <person name="Joergensen T."/>
        </authorList>
    </citation>
    <scope>NUCLEOTIDE SEQUENCE</scope>
    <source>
        <strain evidence="1">RGFK1401</strain>
    </source>
</reference>
<evidence type="ECO:0000313" key="1">
    <source>
        <dbReference type="EMBL" id="CRY97165.1"/>
    </source>
</evidence>
<reference evidence="1" key="2">
    <citation type="submission" date="2015-07" db="EMBL/GenBank/DDBJ databases">
        <title>Plasmids, circular viruses and viroids from rat gut.</title>
        <authorList>
            <person name="Jorgensen T.J."/>
            <person name="Hansen M.A."/>
            <person name="Xu Z."/>
            <person name="Tabak M.A."/>
            <person name="Sorensen S.J."/>
            <person name="Hansen L.H."/>
        </authorList>
    </citation>
    <scope>NUCLEOTIDE SEQUENCE</scope>
    <source>
        <strain evidence="1">RGFK1401</strain>
    </source>
</reference>
<accession>A0A0H5Q6Z3</accession>
<name>A0A0H5Q6Z3_9ZZZZ</name>
<organism evidence="1">
    <name type="scientific">uncultured prokaryote</name>
    <dbReference type="NCBI Taxonomy" id="198431"/>
    <lineage>
        <taxon>unclassified sequences</taxon>
        <taxon>environmental samples</taxon>
    </lineage>
</organism>
<protein>
    <submittedName>
        <fullName evidence="1">Uncharacterized protein</fullName>
    </submittedName>
</protein>